<organism evidence="5 6">
    <name type="scientific">Catenuloplanes indicus</name>
    <dbReference type="NCBI Taxonomy" id="137267"/>
    <lineage>
        <taxon>Bacteria</taxon>
        <taxon>Bacillati</taxon>
        <taxon>Actinomycetota</taxon>
        <taxon>Actinomycetes</taxon>
        <taxon>Micromonosporales</taxon>
        <taxon>Micromonosporaceae</taxon>
        <taxon>Catenuloplanes</taxon>
    </lineage>
</organism>
<keyword evidence="6" id="KW-1185">Reference proteome</keyword>
<evidence type="ECO:0000259" key="4">
    <source>
        <dbReference type="SMART" id="SM00418"/>
    </source>
</evidence>
<dbReference type="SUPFAM" id="SSF46785">
    <property type="entry name" value="Winged helix' DNA-binding domain"/>
    <property type="match status" value="1"/>
</dbReference>
<dbReference type="RefSeq" id="WP_307246432.1">
    <property type="nucleotide sequence ID" value="NZ_JAUSUZ010000001.1"/>
</dbReference>
<dbReference type="EMBL" id="JAUSUZ010000001">
    <property type="protein sequence ID" value="MDQ0370454.1"/>
    <property type="molecule type" value="Genomic_DNA"/>
</dbReference>
<dbReference type="Proteomes" id="UP001240236">
    <property type="component" value="Unassembled WGS sequence"/>
</dbReference>
<reference evidence="5 6" key="1">
    <citation type="submission" date="2023-07" db="EMBL/GenBank/DDBJ databases">
        <title>Sequencing the genomes of 1000 actinobacteria strains.</title>
        <authorList>
            <person name="Klenk H.-P."/>
        </authorList>
    </citation>
    <scope>NUCLEOTIDE SEQUENCE [LARGE SCALE GENOMIC DNA]</scope>
    <source>
        <strain evidence="5 6">DSM 44709</strain>
    </source>
</reference>
<dbReference type="InterPro" id="IPR001845">
    <property type="entry name" value="HTH_ArsR_DNA-bd_dom"/>
</dbReference>
<dbReference type="InterPro" id="IPR036388">
    <property type="entry name" value="WH-like_DNA-bd_sf"/>
</dbReference>
<dbReference type="Gene3D" id="1.10.10.10">
    <property type="entry name" value="Winged helix-like DNA-binding domain superfamily/Winged helix DNA-binding domain"/>
    <property type="match status" value="1"/>
</dbReference>
<evidence type="ECO:0000256" key="1">
    <source>
        <dbReference type="ARBA" id="ARBA00023015"/>
    </source>
</evidence>
<evidence type="ECO:0000256" key="2">
    <source>
        <dbReference type="ARBA" id="ARBA00023125"/>
    </source>
</evidence>
<feature type="domain" description="HTH arsR-type" evidence="4">
    <location>
        <begin position="255"/>
        <end position="330"/>
    </location>
</feature>
<dbReference type="PANTHER" id="PTHR43132:SF8">
    <property type="entry name" value="HTH-TYPE TRANSCRIPTIONAL REGULATOR KMTR"/>
    <property type="match status" value="1"/>
</dbReference>
<dbReference type="AlphaFoldDB" id="A0AAE3W861"/>
<dbReference type="InterPro" id="IPR036390">
    <property type="entry name" value="WH_DNA-bd_sf"/>
</dbReference>
<keyword evidence="1" id="KW-0805">Transcription regulation</keyword>
<dbReference type="SMART" id="SM00418">
    <property type="entry name" value="HTH_ARSR"/>
    <property type="match status" value="1"/>
</dbReference>
<evidence type="ECO:0000313" key="5">
    <source>
        <dbReference type="EMBL" id="MDQ0370454.1"/>
    </source>
</evidence>
<evidence type="ECO:0000256" key="3">
    <source>
        <dbReference type="ARBA" id="ARBA00023163"/>
    </source>
</evidence>
<dbReference type="GO" id="GO:0003700">
    <property type="term" value="F:DNA-binding transcription factor activity"/>
    <property type="evidence" value="ECO:0007669"/>
    <property type="project" value="InterPro"/>
</dbReference>
<sequence>MGTLSIHFTAEDVARTRIARRPDPLWEIVCSLHRLQTRRGYAAYEGWHRQVRLDLGRHNMTGLLRSTLLPISPLGRYFPDFLTPGDVTTLDQGIDMLQHTEAARVNEEIRMIPDPAGADVWLDDLASGRPQAMHALGDGLRRYYEVAIAPYWTEISGAVADDRALRGTLMLDHGAGHLLDDLGPRCEWNAPVLQIHGYPMDRDMHLDGRGLLLVPSYFCWQDPIALANPELPPMLVYPAHRQREAPTIGSPDGSRRLGPLIGATRLEVLRAVAAAATTGEISRRVGISPATASHHATVLREAGLITSRRHANLVLHQITALGRALLEESV</sequence>
<dbReference type="InterPro" id="IPR051011">
    <property type="entry name" value="Metal_resp_trans_reg"/>
</dbReference>
<accession>A0AAE3W861</accession>
<dbReference type="PANTHER" id="PTHR43132">
    <property type="entry name" value="ARSENICAL RESISTANCE OPERON REPRESSOR ARSR-RELATED"/>
    <property type="match status" value="1"/>
</dbReference>
<evidence type="ECO:0000313" key="6">
    <source>
        <dbReference type="Proteomes" id="UP001240236"/>
    </source>
</evidence>
<keyword evidence="2 5" id="KW-0238">DNA-binding</keyword>
<dbReference type="PRINTS" id="PR00778">
    <property type="entry name" value="HTHARSR"/>
</dbReference>
<dbReference type="CDD" id="cd00090">
    <property type="entry name" value="HTH_ARSR"/>
    <property type="match status" value="1"/>
</dbReference>
<proteinExistence type="predicted"/>
<dbReference type="InterPro" id="IPR011991">
    <property type="entry name" value="ArsR-like_HTH"/>
</dbReference>
<keyword evidence="3" id="KW-0804">Transcription</keyword>
<comment type="caution">
    <text evidence="5">The sequence shown here is derived from an EMBL/GenBank/DDBJ whole genome shotgun (WGS) entry which is preliminary data.</text>
</comment>
<gene>
    <name evidence="5" type="ORF">J2S42_007123</name>
</gene>
<dbReference type="GO" id="GO:0003677">
    <property type="term" value="F:DNA binding"/>
    <property type="evidence" value="ECO:0007669"/>
    <property type="project" value="UniProtKB-KW"/>
</dbReference>
<name>A0AAE3W861_9ACTN</name>
<protein>
    <submittedName>
        <fullName evidence="5">DNA-binding transcriptional ArsR family regulator</fullName>
    </submittedName>
</protein>
<dbReference type="Pfam" id="PF12840">
    <property type="entry name" value="HTH_20"/>
    <property type="match status" value="1"/>
</dbReference>